<evidence type="ECO:0000259" key="2">
    <source>
        <dbReference type="PROSITE" id="PS50878"/>
    </source>
</evidence>
<gene>
    <name evidence="3" type="primary">YTX2_799</name>
    <name evidence="3" type="ORF">CK203_099654</name>
</gene>
<dbReference type="Pfam" id="PF00078">
    <property type="entry name" value="RVT_1"/>
    <property type="match status" value="1"/>
</dbReference>
<dbReference type="Gene3D" id="3.60.10.10">
    <property type="entry name" value="Endonuclease/exonuclease/phosphatase"/>
    <property type="match status" value="1"/>
</dbReference>
<sequence>MTTGLVRSLGVGRNIEWRAVNSRGAAGGILVFWDNRVVELVGWEQGVFSISCRFKNCVDGVVWVFIGVYGPVCSGDREEFWEELGSVKGLWSDPWCVGGDFNLVRFPEERSRGGGLTASMRRFSEVVEDLGLRDYPLRGGPLLGEGGILPRPVSNHFPILLEGGGLKRGPSPFRFENMWLEEEGFKDKLKTWWGSLKFTGSASYILDAKLRALKNILKIWNKEEFGLVEAKKGEALKQVEYWDEKEKYDVLNMEDCEARNGAREAYKSWVIIEEIFWRQKSRELWLKEGDNNTRFFHRMANAHCRRNWLSKLKVNGCWHSKENNLRNSVVGAFQELYQEEEGWRPSVDGISFMRLDISEAEGLEIPFVEEEVLAALTDLGKDKAPGSDGFTMVFWLYGWDVVKFEIMGFFREFHERGRFVKSLNATFLVLVPKKGGAEDLKDFKPISLVGSLYKLLAKVLANRIKKVMGKVISEPQNAFVEGRQILDAVLIANEAVDSRLKSNQGGVMCKLDIEKAFDHVGWKFLLTVLKQMGFGERWIMWIEWCISTGRYSVLINGSPSGFFQSSRGLRQGDPLSPYLFVIAMEVFSCLMRRAISGGFLSGWRIRGRGGEGILISHLLFADDILVFCEESQDQLTYLSWLLMWFEACSGLKVNLEKSELISVGRVTDIEDLALELGCKVGGLPSRYLGLPLGAPFKSEVVWDCVEERFRKRLAMWKRQYISKGGRLTLIRSTLSSLPVYFMSLFLLPRKVESGLLGKEEGGLGVRNLALMNKALLEGDMGVRLWKAIRKEWLGMYNSLAFRVGNGRRVRFWKDKWCGDEPLYESFPSLFAISQAKDAWVSEVWNPDGVGDGWTPLFSRALNDWEIEMMEQFMLKIQAFRVQRENEDKMVWTTSKSGVFSVKSLYSIMEPGGSAMFPYVGIWKASVPPKVAFFAWEASWGKMLTLDQLQRRGYSLANRCFLCLAKAETVDHLLLHCVMTRTLWNLLFSLFGVEWVLSGTVKDTLLGWHEAFVGKIRKKAWQMTPLYVEDGHTLHLVVRQPFLPSSESLPDNSATDPASNTLRNQGFHVGSSVVVLSEQGDGVPDLSRIVSAVLSSFGVNNVRSGSEGADPRDPVPERGSGTPGLSGLRDSSSRQQPNQAATIDQSNPLNGASLLPNDVTLEQLQPPVIPDSLTTLSQYLRNMRHEFGGSVRGHGNNSAAGIHGCDLQNSEATLQSDVTQGGLPTPASLAEVILSTRQILIEQAAEDLSVWGPFTWRGGLNNQSQSRLDRFLVTDDWDRMFSGAVQGILARPVSDHFPILLEGGGLKRGLHRSNLRICDWRVMDQMKRWWGSLTFYWKREALSQVVYWDELEKHSTLSLEDCEARKEAYKTWVLREEISWRQRSRELWLKEGDNNTRFFHRMANVHSRRNWLSKLKVDDCWHMEEIDLKNKREVFATLSDLGKDKAPGPDGFTMAFWLFCWDLVKVEIMGFFKEFHEMGRFVKSLNATFLVLVPKKGGAEDLKDFKSISLVGSLYKLLANRIKRLKDNVRGVLCKLDIEKAYNRLEGVETRRSLSLYLFVIAMEVFSSMLRRAISGSYLSGWKVSGRRGEGMQISHLLFADDTLVFCEESSDQMTYLSWLFMWFEACSGLRINLEKRAAFNSLAMWDGVEECFRRRLAMWKRQYISKGGRLTLIRSTLSKGFFVGWGSSRPKPHLVRWNLVCLEKRKGGLGVRNLALMNSALLCKWNWRFATEREALWRRVISLKYDEEEGGWCTRVVMGRNGVGFWKAIRKKWGLLNGRLAYHVGNGQRVRFWEDK</sequence>
<dbReference type="SUPFAM" id="SSF56672">
    <property type="entry name" value="DNA/RNA polymerases"/>
    <property type="match status" value="1"/>
</dbReference>
<dbReference type="PANTHER" id="PTHR46890:SF50">
    <property type="entry name" value="RNA-DIRECTED DNA POLYMERASE, EUKARYOTA, REVERSE TRANSCRIPTASE ZINC-BINDING DOMAIN PROTEIN-RELATED"/>
    <property type="match status" value="1"/>
</dbReference>
<comment type="caution">
    <text evidence="3">The sequence shown here is derived from an EMBL/GenBank/DDBJ whole genome shotgun (WGS) entry which is preliminary data.</text>
</comment>
<dbReference type="InterPro" id="IPR000477">
    <property type="entry name" value="RT_dom"/>
</dbReference>
<dbReference type="InterPro" id="IPR043502">
    <property type="entry name" value="DNA/RNA_pol_sf"/>
</dbReference>
<feature type="compositionally biased region" description="Polar residues" evidence="1">
    <location>
        <begin position="1128"/>
        <end position="1149"/>
    </location>
</feature>
<protein>
    <submittedName>
        <fullName evidence="3">Transposon TX1 uncharacterized 149 kDa protein</fullName>
    </submittedName>
</protein>
<dbReference type="CDD" id="cd01650">
    <property type="entry name" value="RT_nLTR_like"/>
    <property type="match status" value="1"/>
</dbReference>
<feature type="region of interest" description="Disordered" evidence="1">
    <location>
        <begin position="1099"/>
        <end position="1153"/>
    </location>
</feature>
<dbReference type="EMBL" id="QGNW01001138">
    <property type="protein sequence ID" value="RVW53873.1"/>
    <property type="molecule type" value="Genomic_DNA"/>
</dbReference>
<evidence type="ECO:0000313" key="4">
    <source>
        <dbReference type="Proteomes" id="UP000288805"/>
    </source>
</evidence>
<feature type="domain" description="Reverse transcriptase" evidence="2">
    <location>
        <begin position="412"/>
        <end position="692"/>
    </location>
</feature>
<proteinExistence type="predicted"/>
<accession>A0A438F1P6</accession>
<evidence type="ECO:0000313" key="3">
    <source>
        <dbReference type="EMBL" id="RVW53873.1"/>
    </source>
</evidence>
<evidence type="ECO:0000256" key="1">
    <source>
        <dbReference type="SAM" id="MobiDB-lite"/>
    </source>
</evidence>
<dbReference type="Pfam" id="PF13966">
    <property type="entry name" value="zf-RVT"/>
    <property type="match status" value="1"/>
</dbReference>
<reference evidence="3 4" key="1">
    <citation type="journal article" date="2018" name="PLoS Genet.">
        <title>Population sequencing reveals clonal diversity and ancestral inbreeding in the grapevine cultivar Chardonnay.</title>
        <authorList>
            <person name="Roach M.J."/>
            <person name="Johnson D.L."/>
            <person name="Bohlmann J."/>
            <person name="van Vuuren H.J."/>
            <person name="Jones S.J."/>
            <person name="Pretorius I.S."/>
            <person name="Schmidt S.A."/>
            <person name="Borneman A.R."/>
        </authorList>
    </citation>
    <scope>NUCLEOTIDE SEQUENCE [LARGE SCALE GENOMIC DNA]</scope>
    <source>
        <strain evidence="4">cv. Chardonnay</strain>
        <tissue evidence="3">Leaf</tissue>
    </source>
</reference>
<dbReference type="PANTHER" id="PTHR46890">
    <property type="entry name" value="NON-LTR RETROLELEMENT REVERSE TRANSCRIPTASE-LIKE PROTEIN-RELATED"/>
    <property type="match status" value="1"/>
</dbReference>
<dbReference type="InterPro" id="IPR036691">
    <property type="entry name" value="Endo/exonu/phosph_ase_sf"/>
</dbReference>
<dbReference type="InterPro" id="IPR052343">
    <property type="entry name" value="Retrotransposon-Effector_Assoc"/>
</dbReference>
<organism evidence="3 4">
    <name type="scientific">Vitis vinifera</name>
    <name type="common">Grape</name>
    <dbReference type="NCBI Taxonomy" id="29760"/>
    <lineage>
        <taxon>Eukaryota</taxon>
        <taxon>Viridiplantae</taxon>
        <taxon>Streptophyta</taxon>
        <taxon>Embryophyta</taxon>
        <taxon>Tracheophyta</taxon>
        <taxon>Spermatophyta</taxon>
        <taxon>Magnoliopsida</taxon>
        <taxon>eudicotyledons</taxon>
        <taxon>Gunneridae</taxon>
        <taxon>Pentapetalae</taxon>
        <taxon>rosids</taxon>
        <taxon>Vitales</taxon>
        <taxon>Vitaceae</taxon>
        <taxon>Viteae</taxon>
        <taxon>Vitis</taxon>
    </lineage>
</organism>
<dbReference type="SUPFAM" id="SSF56219">
    <property type="entry name" value="DNase I-like"/>
    <property type="match status" value="2"/>
</dbReference>
<dbReference type="Proteomes" id="UP000288805">
    <property type="component" value="Unassembled WGS sequence"/>
</dbReference>
<dbReference type="PROSITE" id="PS50878">
    <property type="entry name" value="RT_POL"/>
    <property type="match status" value="1"/>
</dbReference>
<dbReference type="InterPro" id="IPR026960">
    <property type="entry name" value="RVT-Znf"/>
</dbReference>
<name>A0A438F1P6_VITVI</name>